<dbReference type="Gene3D" id="3.40.50.2300">
    <property type="match status" value="1"/>
</dbReference>
<comment type="caution">
    <text evidence="13">The sequence shown here is derived from an EMBL/GenBank/DDBJ whole genome shotgun (WGS) entry which is preliminary data.</text>
</comment>
<dbReference type="PROSITE" id="PS00041">
    <property type="entry name" value="HTH_ARAC_FAMILY_1"/>
    <property type="match status" value="1"/>
</dbReference>
<accession>A0ABS6K370</accession>
<evidence type="ECO:0000256" key="4">
    <source>
        <dbReference type="ARBA" id="ARBA00022553"/>
    </source>
</evidence>
<dbReference type="PANTHER" id="PTHR42713:SF3">
    <property type="entry name" value="TRANSCRIPTIONAL REGULATORY PROTEIN HPTR"/>
    <property type="match status" value="1"/>
</dbReference>
<gene>
    <name evidence="13" type="ORF">KTH90_02805</name>
</gene>
<evidence type="ECO:0000256" key="3">
    <source>
        <dbReference type="ARBA" id="ARBA00022490"/>
    </source>
</evidence>
<dbReference type="InterPro" id="IPR001789">
    <property type="entry name" value="Sig_transdc_resp-reg_receiver"/>
</dbReference>
<dbReference type="InterPro" id="IPR018060">
    <property type="entry name" value="HTH_AraC"/>
</dbReference>
<feature type="modified residue" description="4-aspartylphosphate" evidence="10">
    <location>
        <position position="60"/>
    </location>
</feature>
<organism evidence="13 14">
    <name type="scientific">Diplocloster modestus</name>
    <dbReference type="NCBI Taxonomy" id="2850322"/>
    <lineage>
        <taxon>Bacteria</taxon>
        <taxon>Bacillati</taxon>
        <taxon>Bacillota</taxon>
        <taxon>Clostridia</taxon>
        <taxon>Lachnospirales</taxon>
        <taxon>Lachnospiraceae</taxon>
        <taxon>Diplocloster</taxon>
    </lineage>
</organism>
<evidence type="ECO:0000256" key="6">
    <source>
        <dbReference type="ARBA" id="ARBA00023015"/>
    </source>
</evidence>
<dbReference type="SUPFAM" id="SSF52172">
    <property type="entry name" value="CheY-like"/>
    <property type="match status" value="1"/>
</dbReference>
<evidence type="ECO:0000256" key="9">
    <source>
        <dbReference type="ARBA" id="ARBA00024867"/>
    </source>
</evidence>
<comment type="function">
    <text evidence="9">May play the central regulatory role in sporulation. It may be an element of the effector pathway responsible for the activation of sporulation genes in response to nutritional stress. Spo0A may act in concert with spo0H (a sigma factor) to control the expression of some genes that are critical to the sporulation process.</text>
</comment>
<keyword evidence="5" id="KW-0902">Two-component regulatory system</keyword>
<evidence type="ECO:0000256" key="10">
    <source>
        <dbReference type="PROSITE-ProRule" id="PRU00169"/>
    </source>
</evidence>
<keyword evidence="4 10" id="KW-0597">Phosphoprotein</keyword>
<dbReference type="InterPro" id="IPR018062">
    <property type="entry name" value="HTH_AraC-typ_CS"/>
</dbReference>
<keyword evidence="3" id="KW-0963">Cytoplasm</keyword>
<feature type="domain" description="Response regulatory" evidence="12">
    <location>
        <begin position="8"/>
        <end position="125"/>
    </location>
</feature>
<evidence type="ECO:0000313" key="14">
    <source>
        <dbReference type="Proteomes" id="UP001314681"/>
    </source>
</evidence>
<dbReference type="InterPro" id="IPR011006">
    <property type="entry name" value="CheY-like_superfamily"/>
</dbReference>
<dbReference type="CDD" id="cd17536">
    <property type="entry name" value="REC_YesN-like"/>
    <property type="match status" value="1"/>
</dbReference>
<dbReference type="InterPro" id="IPR009057">
    <property type="entry name" value="Homeodomain-like_sf"/>
</dbReference>
<evidence type="ECO:0000256" key="7">
    <source>
        <dbReference type="ARBA" id="ARBA00023125"/>
    </source>
</evidence>
<dbReference type="InterPro" id="IPR051552">
    <property type="entry name" value="HptR"/>
</dbReference>
<dbReference type="SMART" id="SM00342">
    <property type="entry name" value="HTH_ARAC"/>
    <property type="match status" value="1"/>
</dbReference>
<dbReference type="PANTHER" id="PTHR42713">
    <property type="entry name" value="HISTIDINE KINASE-RELATED"/>
    <property type="match status" value="1"/>
</dbReference>
<evidence type="ECO:0000259" key="12">
    <source>
        <dbReference type="PROSITE" id="PS50110"/>
    </source>
</evidence>
<sequence length="282" mass="32446">MTKTEWFRLMIVDDERFIRNLLKKSVAWENLGIKIVGEAENAEQGLPILERLRPHIVITDICMAEMDGISFSAEAKKRCPEVKIVVLTGYEEFEYAQRSIEAGVSAFLLKPIDPREIKKTMGRLKEQIKSEWEKREELNKLRAKSTDEPQQKAHMSGCRPVVTELLGDYIMKNLSCHDLSLSDLSREAHLSTGYLSRLFKQEFGVTFVRYLLCVRIEKAKELMQDGSLPFYQVGELVGIPDPHYFSICFKKQTGIAPADYRKSLIKGKGVREHEECQNKEKD</sequence>
<dbReference type="PROSITE" id="PS50110">
    <property type="entry name" value="RESPONSE_REGULATORY"/>
    <property type="match status" value="1"/>
</dbReference>
<protein>
    <recommendedName>
        <fullName evidence="2">Stage 0 sporulation protein A homolog</fullName>
    </recommendedName>
</protein>
<dbReference type="Pfam" id="PF00072">
    <property type="entry name" value="Response_reg"/>
    <property type="match status" value="1"/>
</dbReference>
<dbReference type="RefSeq" id="WP_158352561.1">
    <property type="nucleotide sequence ID" value="NZ_JAHQCX010000001.1"/>
</dbReference>
<evidence type="ECO:0000256" key="1">
    <source>
        <dbReference type="ARBA" id="ARBA00004496"/>
    </source>
</evidence>
<evidence type="ECO:0000256" key="8">
    <source>
        <dbReference type="ARBA" id="ARBA00023163"/>
    </source>
</evidence>
<evidence type="ECO:0000313" key="13">
    <source>
        <dbReference type="EMBL" id="MBU9724938.1"/>
    </source>
</evidence>
<dbReference type="SMART" id="SM00448">
    <property type="entry name" value="REC"/>
    <property type="match status" value="1"/>
</dbReference>
<dbReference type="EMBL" id="JAHQCX010000001">
    <property type="protein sequence ID" value="MBU9724938.1"/>
    <property type="molecule type" value="Genomic_DNA"/>
</dbReference>
<dbReference type="Pfam" id="PF12833">
    <property type="entry name" value="HTH_18"/>
    <property type="match status" value="1"/>
</dbReference>
<dbReference type="SUPFAM" id="SSF46689">
    <property type="entry name" value="Homeodomain-like"/>
    <property type="match status" value="2"/>
</dbReference>
<keyword evidence="6" id="KW-0805">Transcription regulation</keyword>
<comment type="subcellular location">
    <subcellularLocation>
        <location evidence="1">Cytoplasm</location>
    </subcellularLocation>
</comment>
<dbReference type="Proteomes" id="UP001314681">
    <property type="component" value="Unassembled WGS sequence"/>
</dbReference>
<keyword evidence="8" id="KW-0804">Transcription</keyword>
<dbReference type="Gene3D" id="1.10.10.60">
    <property type="entry name" value="Homeodomain-like"/>
    <property type="match status" value="2"/>
</dbReference>
<evidence type="ECO:0000256" key="5">
    <source>
        <dbReference type="ARBA" id="ARBA00023012"/>
    </source>
</evidence>
<keyword evidence="14" id="KW-1185">Reference proteome</keyword>
<name>A0ABS6K370_9FIRM</name>
<feature type="domain" description="HTH araC/xylS-type" evidence="11">
    <location>
        <begin position="164"/>
        <end position="263"/>
    </location>
</feature>
<keyword evidence="7" id="KW-0238">DNA-binding</keyword>
<reference evidence="13 14" key="1">
    <citation type="submission" date="2021-06" db="EMBL/GenBank/DDBJ databases">
        <title>Description of novel taxa of the family Lachnospiraceae.</title>
        <authorList>
            <person name="Chaplin A.V."/>
            <person name="Sokolova S.R."/>
            <person name="Pikina A.P."/>
            <person name="Korzhanova M."/>
            <person name="Belova V."/>
            <person name="Korostin D."/>
            <person name="Efimov B.A."/>
        </authorList>
    </citation>
    <scope>NUCLEOTIDE SEQUENCE [LARGE SCALE GENOMIC DNA]</scope>
    <source>
        <strain evidence="13 14">ASD4241</strain>
    </source>
</reference>
<evidence type="ECO:0000256" key="2">
    <source>
        <dbReference type="ARBA" id="ARBA00018672"/>
    </source>
</evidence>
<evidence type="ECO:0000259" key="11">
    <source>
        <dbReference type="PROSITE" id="PS01124"/>
    </source>
</evidence>
<dbReference type="PROSITE" id="PS01124">
    <property type="entry name" value="HTH_ARAC_FAMILY_2"/>
    <property type="match status" value="1"/>
</dbReference>
<proteinExistence type="predicted"/>